<protein>
    <submittedName>
        <fullName evidence="1">Uncharacterized protein</fullName>
    </submittedName>
</protein>
<name>A0A2P2KXF0_RHIMU</name>
<dbReference type="EMBL" id="GGEC01029872">
    <property type="protein sequence ID" value="MBX10356.1"/>
    <property type="molecule type" value="Transcribed_RNA"/>
</dbReference>
<accession>A0A2P2KXF0</accession>
<sequence>MKQFELSLPSSFSFIFWVPKQPTALTLQKLW</sequence>
<dbReference type="AlphaFoldDB" id="A0A2P2KXF0"/>
<organism evidence="1">
    <name type="scientific">Rhizophora mucronata</name>
    <name type="common">Asiatic mangrove</name>
    <dbReference type="NCBI Taxonomy" id="61149"/>
    <lineage>
        <taxon>Eukaryota</taxon>
        <taxon>Viridiplantae</taxon>
        <taxon>Streptophyta</taxon>
        <taxon>Embryophyta</taxon>
        <taxon>Tracheophyta</taxon>
        <taxon>Spermatophyta</taxon>
        <taxon>Magnoliopsida</taxon>
        <taxon>eudicotyledons</taxon>
        <taxon>Gunneridae</taxon>
        <taxon>Pentapetalae</taxon>
        <taxon>rosids</taxon>
        <taxon>fabids</taxon>
        <taxon>Malpighiales</taxon>
        <taxon>Rhizophoraceae</taxon>
        <taxon>Rhizophora</taxon>
    </lineage>
</organism>
<dbReference type="EMBL" id="GGEC01029873">
    <property type="protein sequence ID" value="MBX10357.1"/>
    <property type="molecule type" value="Transcribed_RNA"/>
</dbReference>
<reference evidence="1" key="1">
    <citation type="submission" date="2018-02" db="EMBL/GenBank/DDBJ databases">
        <title>Rhizophora mucronata_Transcriptome.</title>
        <authorList>
            <person name="Meera S.P."/>
            <person name="Sreeshan A."/>
            <person name="Augustine A."/>
        </authorList>
    </citation>
    <scope>NUCLEOTIDE SEQUENCE</scope>
    <source>
        <tissue evidence="1">Leaf</tissue>
    </source>
</reference>
<proteinExistence type="predicted"/>
<evidence type="ECO:0000313" key="1">
    <source>
        <dbReference type="EMBL" id="MBX10357.1"/>
    </source>
</evidence>